<feature type="transmembrane region" description="Helical" evidence="8">
    <location>
        <begin position="88"/>
        <end position="109"/>
    </location>
</feature>
<dbReference type="OrthoDB" id="9813689at2"/>
<evidence type="ECO:0000313" key="9">
    <source>
        <dbReference type="EMBL" id="KLV08649.1"/>
    </source>
</evidence>
<keyword evidence="7" id="KW-0862">Zinc</keyword>
<keyword evidence="3" id="KW-1003">Cell membrane</keyword>
<feature type="binding site" evidence="7">
    <location>
        <position position="197"/>
    </location>
    <ligand>
        <name>Zn(2+)</name>
        <dbReference type="ChEBI" id="CHEBI:29105"/>
    </ligand>
</feature>
<dbReference type="Proteomes" id="UP000035909">
    <property type="component" value="Unassembled WGS sequence"/>
</dbReference>
<evidence type="ECO:0000256" key="1">
    <source>
        <dbReference type="ARBA" id="ARBA00004651"/>
    </source>
</evidence>
<evidence type="ECO:0000256" key="3">
    <source>
        <dbReference type="ARBA" id="ARBA00022475"/>
    </source>
</evidence>
<evidence type="ECO:0000256" key="8">
    <source>
        <dbReference type="SAM" id="Phobius"/>
    </source>
</evidence>
<comment type="subcellular location">
    <subcellularLocation>
        <location evidence="1">Cell membrane</location>
        <topology evidence="1">Multi-pass membrane protein</topology>
    </subcellularLocation>
</comment>
<dbReference type="GO" id="GO:0005886">
    <property type="term" value="C:plasma membrane"/>
    <property type="evidence" value="ECO:0007669"/>
    <property type="project" value="UniProtKB-SubCell"/>
</dbReference>
<dbReference type="STRING" id="320778.ABT57_12525"/>
<dbReference type="RefSeq" id="WP_047885576.1">
    <property type="nucleotide sequence ID" value="NZ_LDOU01000013.1"/>
</dbReference>
<dbReference type="NCBIfam" id="TIGR01065">
    <property type="entry name" value="hlyIII"/>
    <property type="match status" value="1"/>
</dbReference>
<sequence>MTIHLPSLEITRKRRHKEELANSISHGIALVAILTGTPFLIMNAVRIGDLAFIIGTIIFSTTAILLYLSSTIYHALSFGRTKRLFRIIDHSVIFLLIAGTYTPFTLGVLRGTLGWILLGCIWLLAFIGVILKSLQRLHHPVLSTGLYLFMGWLIVIAIYPMLNNVPIKGMLLLLAGGLSYTFGVIFFATDSYLKYGHLLWHLFVIGGTTFHYFAILWYAY</sequence>
<name>A0A0J1HAD6_9GAMM</name>
<feature type="binding site" evidence="7">
    <location>
        <position position="201"/>
    </location>
    <ligand>
        <name>Zn(2+)</name>
        <dbReference type="ChEBI" id="CHEBI:29105"/>
    </ligand>
</feature>
<keyword evidence="6 8" id="KW-0472">Membrane</keyword>
<keyword evidence="5 8" id="KW-1133">Transmembrane helix</keyword>
<evidence type="ECO:0000256" key="5">
    <source>
        <dbReference type="ARBA" id="ARBA00022989"/>
    </source>
</evidence>
<organism evidence="9 10">
    <name type="scientific">Photobacterium ganghwense</name>
    <dbReference type="NCBI Taxonomy" id="320778"/>
    <lineage>
        <taxon>Bacteria</taxon>
        <taxon>Pseudomonadati</taxon>
        <taxon>Pseudomonadota</taxon>
        <taxon>Gammaproteobacteria</taxon>
        <taxon>Vibrionales</taxon>
        <taxon>Vibrionaceae</taxon>
        <taxon>Photobacterium</taxon>
    </lineage>
</organism>
<evidence type="ECO:0000256" key="2">
    <source>
        <dbReference type="ARBA" id="ARBA00008488"/>
    </source>
</evidence>
<reference evidence="9 10" key="1">
    <citation type="submission" date="2015-05" db="EMBL/GenBank/DDBJ databases">
        <title>Photobacterium galathea sp. nov.</title>
        <authorList>
            <person name="Machado H."/>
            <person name="Gram L."/>
        </authorList>
    </citation>
    <scope>NUCLEOTIDE SEQUENCE [LARGE SCALE GENOMIC DNA]</scope>
    <source>
        <strain evidence="9 10">DSM 22954</strain>
    </source>
</reference>
<feature type="transmembrane region" description="Helical" evidence="8">
    <location>
        <begin position="199"/>
        <end position="219"/>
    </location>
</feature>
<feature type="transmembrane region" description="Helical" evidence="8">
    <location>
        <begin position="115"/>
        <end position="134"/>
    </location>
</feature>
<dbReference type="EMBL" id="LDOU01000013">
    <property type="protein sequence ID" value="KLV08649.1"/>
    <property type="molecule type" value="Genomic_DNA"/>
</dbReference>
<feature type="binding site" evidence="7">
    <location>
        <position position="74"/>
    </location>
    <ligand>
        <name>Zn(2+)</name>
        <dbReference type="ChEBI" id="CHEBI:29105"/>
    </ligand>
</feature>
<dbReference type="InterPro" id="IPR005744">
    <property type="entry name" value="Hy-lIII"/>
</dbReference>
<dbReference type="PANTHER" id="PTHR20855:SF3">
    <property type="entry name" value="LD03007P"/>
    <property type="match status" value="1"/>
</dbReference>
<dbReference type="PANTHER" id="PTHR20855">
    <property type="entry name" value="ADIPOR/PROGESTIN RECEPTOR-RELATED"/>
    <property type="match status" value="1"/>
</dbReference>
<feature type="transmembrane region" description="Helical" evidence="8">
    <location>
        <begin position="167"/>
        <end position="187"/>
    </location>
</feature>
<feature type="transmembrane region" description="Helical" evidence="8">
    <location>
        <begin position="20"/>
        <end position="41"/>
    </location>
</feature>
<comment type="caution">
    <text evidence="9">The sequence shown here is derived from an EMBL/GenBank/DDBJ whole genome shotgun (WGS) entry which is preliminary data.</text>
</comment>
<protein>
    <submittedName>
        <fullName evidence="9">Hemolysin D</fullName>
    </submittedName>
</protein>
<evidence type="ECO:0000256" key="4">
    <source>
        <dbReference type="ARBA" id="ARBA00022692"/>
    </source>
</evidence>
<comment type="similarity">
    <text evidence="2">Belongs to the UPF0073 (Hly-III) family.</text>
</comment>
<keyword evidence="7" id="KW-0479">Metal-binding</keyword>
<keyword evidence="4 8" id="KW-0812">Transmembrane</keyword>
<dbReference type="AlphaFoldDB" id="A0A0J1HAD6"/>
<evidence type="ECO:0000256" key="6">
    <source>
        <dbReference type="ARBA" id="ARBA00023136"/>
    </source>
</evidence>
<feature type="transmembrane region" description="Helical" evidence="8">
    <location>
        <begin position="47"/>
        <end position="68"/>
    </location>
</feature>
<gene>
    <name evidence="9" type="ORF">ABT57_12525</name>
</gene>
<dbReference type="GO" id="GO:0046872">
    <property type="term" value="F:metal ion binding"/>
    <property type="evidence" value="ECO:0007669"/>
    <property type="project" value="UniProtKB-KW"/>
</dbReference>
<dbReference type="InterPro" id="IPR004254">
    <property type="entry name" value="AdipoR/HlyIII-related"/>
</dbReference>
<dbReference type="PATRIC" id="fig|320778.3.peg.2733"/>
<evidence type="ECO:0000256" key="7">
    <source>
        <dbReference type="PIRSR" id="PIRSR604254-1"/>
    </source>
</evidence>
<dbReference type="GO" id="GO:0140911">
    <property type="term" value="F:pore-forming activity"/>
    <property type="evidence" value="ECO:0007669"/>
    <property type="project" value="InterPro"/>
</dbReference>
<feature type="transmembrane region" description="Helical" evidence="8">
    <location>
        <begin position="141"/>
        <end position="161"/>
    </location>
</feature>
<proteinExistence type="inferred from homology"/>
<accession>A0A0J1HAD6</accession>
<dbReference type="Pfam" id="PF03006">
    <property type="entry name" value="HlyIII"/>
    <property type="match status" value="1"/>
</dbReference>
<keyword evidence="10" id="KW-1185">Reference proteome</keyword>
<evidence type="ECO:0000313" key="10">
    <source>
        <dbReference type="Proteomes" id="UP000035909"/>
    </source>
</evidence>